<accession>A0A0A3Y111</accession>
<comment type="cofactor">
    <cofactor evidence="8">
        <name>heme</name>
        <dbReference type="ChEBI" id="CHEBI:30413"/>
    </cofactor>
    <text evidence="8">Binds 2 heme groups.</text>
</comment>
<dbReference type="PIRSF" id="PIRSF000294">
    <property type="entry name" value="Cytochrome-c_peroxidase"/>
    <property type="match status" value="1"/>
</dbReference>
<keyword evidence="7 9" id="KW-0408">Iron</keyword>
<dbReference type="InterPro" id="IPR026259">
    <property type="entry name" value="MauG/Cytc_peroxidase"/>
</dbReference>
<evidence type="ECO:0000256" key="4">
    <source>
        <dbReference type="ARBA" id="ARBA00022729"/>
    </source>
</evidence>
<feature type="binding site" description="covalent" evidence="8">
    <location>
        <position position="74"/>
    </location>
    <ligand>
        <name>heme c</name>
        <dbReference type="ChEBI" id="CHEBI:61717"/>
        <label>1</label>
    </ligand>
</feature>
<dbReference type="SUPFAM" id="SSF46626">
    <property type="entry name" value="Cytochrome c"/>
    <property type="match status" value="2"/>
</dbReference>
<keyword evidence="12" id="KW-0575">Peroxidase</keyword>
<gene>
    <name evidence="12" type="ORF">MA20_06870</name>
</gene>
<dbReference type="GO" id="GO:0046872">
    <property type="term" value="F:metal ion binding"/>
    <property type="evidence" value="ECO:0007669"/>
    <property type="project" value="UniProtKB-KW"/>
</dbReference>
<keyword evidence="2 8" id="KW-0349">Heme</keyword>
<evidence type="ECO:0000256" key="5">
    <source>
        <dbReference type="ARBA" id="ARBA00022764"/>
    </source>
</evidence>
<evidence type="ECO:0000256" key="3">
    <source>
        <dbReference type="ARBA" id="ARBA00022723"/>
    </source>
</evidence>
<dbReference type="Pfam" id="PF03150">
    <property type="entry name" value="CCP_MauG"/>
    <property type="match status" value="1"/>
</dbReference>
<evidence type="ECO:0000256" key="2">
    <source>
        <dbReference type="ARBA" id="ARBA00022617"/>
    </source>
</evidence>
<evidence type="ECO:0000256" key="9">
    <source>
        <dbReference type="PIRSR" id="PIRSR000294-2"/>
    </source>
</evidence>
<dbReference type="PANTHER" id="PTHR30600:SF7">
    <property type="entry name" value="CYTOCHROME C PEROXIDASE-RELATED"/>
    <property type="match status" value="1"/>
</dbReference>
<dbReference type="GO" id="GO:0042597">
    <property type="term" value="C:periplasmic space"/>
    <property type="evidence" value="ECO:0007669"/>
    <property type="project" value="UniProtKB-SubCell"/>
</dbReference>
<reference evidence="12 13" key="1">
    <citation type="submission" date="2014-09" db="EMBL/GenBank/DDBJ databases">
        <title>Draft genome of Bradyrhizobium japonicum Is-34.</title>
        <authorList>
            <person name="Tsurumaru H."/>
            <person name="Yamakawa T."/>
            <person name="Hashimoto S."/>
            <person name="Okizaki K."/>
            <person name="Kanesaki Y."/>
            <person name="Yoshikawa H."/>
            <person name="Yajima S."/>
        </authorList>
    </citation>
    <scope>NUCLEOTIDE SEQUENCE [LARGE SCALE GENOMIC DNA]</scope>
    <source>
        <strain evidence="12 13">Is-34</strain>
    </source>
</reference>
<organism evidence="12 13">
    <name type="scientific">Bradyrhizobium japonicum</name>
    <dbReference type="NCBI Taxonomy" id="375"/>
    <lineage>
        <taxon>Bacteria</taxon>
        <taxon>Pseudomonadati</taxon>
        <taxon>Pseudomonadota</taxon>
        <taxon>Alphaproteobacteria</taxon>
        <taxon>Hyphomicrobiales</taxon>
        <taxon>Nitrobacteraceae</taxon>
        <taxon>Bradyrhizobium</taxon>
    </lineage>
</organism>
<feature type="chain" id="PRO_5002017400" evidence="10">
    <location>
        <begin position="21"/>
        <end position="313"/>
    </location>
</feature>
<protein>
    <submittedName>
        <fullName evidence="12">Cytochrome C peroxidase</fullName>
    </submittedName>
</protein>
<feature type="binding site" description="axial binding residue" evidence="9">
    <location>
        <position position="78"/>
    </location>
    <ligand>
        <name>heme c</name>
        <dbReference type="ChEBI" id="CHEBI:61717"/>
        <label>1</label>
    </ligand>
    <ligandPart>
        <name>Fe</name>
        <dbReference type="ChEBI" id="CHEBI:18248"/>
    </ligandPart>
</feature>
<dbReference type="GO" id="GO:0020037">
    <property type="term" value="F:heme binding"/>
    <property type="evidence" value="ECO:0007669"/>
    <property type="project" value="InterPro"/>
</dbReference>
<dbReference type="Proteomes" id="UP000030377">
    <property type="component" value="Unassembled WGS sequence"/>
</dbReference>
<feature type="binding site" description="covalent" evidence="8">
    <location>
        <position position="217"/>
    </location>
    <ligand>
        <name>heme c</name>
        <dbReference type="ChEBI" id="CHEBI:61717"/>
        <label>2</label>
    </ligand>
</feature>
<dbReference type="PROSITE" id="PS51007">
    <property type="entry name" value="CYTC"/>
    <property type="match status" value="2"/>
</dbReference>
<evidence type="ECO:0000313" key="12">
    <source>
        <dbReference type="EMBL" id="KGT80340.1"/>
    </source>
</evidence>
<feature type="binding site" description="axial binding residue" evidence="9">
    <location>
        <position position="218"/>
    </location>
    <ligand>
        <name>heme c</name>
        <dbReference type="ChEBI" id="CHEBI:61717"/>
        <label>2</label>
    </ligand>
    <ligandPart>
        <name>Fe</name>
        <dbReference type="ChEBI" id="CHEBI:18248"/>
    </ligandPart>
</feature>
<dbReference type="RefSeq" id="WP_041954364.1">
    <property type="nucleotide sequence ID" value="NZ_JRPN01000004.1"/>
</dbReference>
<sequence>MKQILADVCGVALLASVVAAQAPLQDGPSASRVVEDCEPITPIPQPPLADPKKVALGERLFGDPRLSADGTFACSSCHDVSTNGADGTKGRKDASEALDTLTVFNAALSFRLTWEGRFRTLAEQAEASIANPANMDTSVPEVVQRLKADPATNGAFRAAYGRDVDRDSVLDAIVTFERSLLTPGSRFDRWLGGDTSALSPAELDGYRTFKAFGCSSCHQGVNLGANLFARKGIFRPLVSRRPTRVRVPSLRNVAATAPYFHDGSAATLEVAVRRMAAVQLDRTLSDDQVASLVAFLSTLTGNYRGKPVSGGAP</sequence>
<comment type="PTM">
    <text evidence="8">Binds 2 heme groups per subunit.</text>
</comment>
<dbReference type="InterPro" id="IPR036909">
    <property type="entry name" value="Cyt_c-like_dom_sf"/>
</dbReference>
<keyword evidence="6" id="KW-0560">Oxidoreductase</keyword>
<evidence type="ECO:0000256" key="10">
    <source>
        <dbReference type="SAM" id="SignalP"/>
    </source>
</evidence>
<comment type="caution">
    <text evidence="12">The sequence shown here is derived from an EMBL/GenBank/DDBJ whole genome shotgun (WGS) entry which is preliminary data.</text>
</comment>
<feature type="binding site" description="axial binding residue" evidence="9">
    <location>
        <position position="275"/>
    </location>
    <ligand>
        <name>heme c</name>
        <dbReference type="ChEBI" id="CHEBI:61717"/>
        <label>2</label>
    </ligand>
    <ligandPart>
        <name>Fe</name>
        <dbReference type="ChEBI" id="CHEBI:18248"/>
    </ligandPart>
</feature>
<dbReference type="AlphaFoldDB" id="A0A0A3Y111"/>
<dbReference type="InterPro" id="IPR004852">
    <property type="entry name" value="Di-haem_cyt_c_peroxidsae"/>
</dbReference>
<dbReference type="EMBL" id="JRPN01000004">
    <property type="protein sequence ID" value="KGT80340.1"/>
    <property type="molecule type" value="Genomic_DNA"/>
</dbReference>
<evidence type="ECO:0000313" key="13">
    <source>
        <dbReference type="Proteomes" id="UP000030377"/>
    </source>
</evidence>
<feature type="binding site" description="covalent" evidence="8">
    <location>
        <position position="214"/>
    </location>
    <ligand>
        <name>heme c</name>
        <dbReference type="ChEBI" id="CHEBI:61717"/>
        <label>2</label>
    </ligand>
</feature>
<feature type="signal peptide" evidence="10">
    <location>
        <begin position="1"/>
        <end position="20"/>
    </location>
</feature>
<dbReference type="PANTHER" id="PTHR30600">
    <property type="entry name" value="CYTOCHROME C PEROXIDASE-RELATED"/>
    <property type="match status" value="1"/>
</dbReference>
<keyword evidence="5" id="KW-0574">Periplasm</keyword>
<feature type="domain" description="Cytochrome c" evidence="11">
    <location>
        <begin position="52"/>
        <end position="180"/>
    </location>
</feature>
<feature type="binding site" description="covalent" evidence="8">
    <location>
        <position position="77"/>
    </location>
    <ligand>
        <name>heme c</name>
        <dbReference type="ChEBI" id="CHEBI:61717"/>
        <label>1</label>
    </ligand>
</feature>
<evidence type="ECO:0000256" key="1">
    <source>
        <dbReference type="ARBA" id="ARBA00004418"/>
    </source>
</evidence>
<evidence type="ECO:0000256" key="6">
    <source>
        <dbReference type="ARBA" id="ARBA00023002"/>
    </source>
</evidence>
<evidence type="ECO:0000256" key="7">
    <source>
        <dbReference type="ARBA" id="ARBA00023004"/>
    </source>
</evidence>
<proteinExistence type="predicted"/>
<name>A0A0A3Y111_BRAJP</name>
<comment type="subcellular location">
    <subcellularLocation>
        <location evidence="1">Periplasm</location>
    </subcellularLocation>
</comment>
<dbReference type="Gene3D" id="1.10.760.10">
    <property type="entry name" value="Cytochrome c-like domain"/>
    <property type="match status" value="2"/>
</dbReference>
<dbReference type="InterPro" id="IPR009056">
    <property type="entry name" value="Cyt_c-like_dom"/>
</dbReference>
<evidence type="ECO:0000259" key="11">
    <source>
        <dbReference type="PROSITE" id="PS51007"/>
    </source>
</evidence>
<dbReference type="GO" id="GO:0009055">
    <property type="term" value="F:electron transfer activity"/>
    <property type="evidence" value="ECO:0007669"/>
    <property type="project" value="InterPro"/>
</dbReference>
<keyword evidence="3 9" id="KW-0479">Metal-binding</keyword>
<dbReference type="GO" id="GO:0004130">
    <property type="term" value="F:cytochrome-c peroxidase activity"/>
    <property type="evidence" value="ECO:0007669"/>
    <property type="project" value="TreeGrafter"/>
</dbReference>
<keyword evidence="4 10" id="KW-0732">Signal</keyword>
<dbReference type="InterPro" id="IPR051395">
    <property type="entry name" value="Cytochrome_c_Peroxidase/MauG"/>
</dbReference>
<feature type="domain" description="Cytochrome c" evidence="11">
    <location>
        <begin position="200"/>
        <end position="300"/>
    </location>
</feature>
<evidence type="ECO:0000256" key="8">
    <source>
        <dbReference type="PIRSR" id="PIRSR000294-1"/>
    </source>
</evidence>